<evidence type="ECO:0000313" key="1">
    <source>
        <dbReference type="EMBL" id="GCE63745.1"/>
    </source>
</evidence>
<dbReference type="Proteomes" id="UP000324831">
    <property type="component" value="Unassembled WGS sequence"/>
</dbReference>
<proteinExistence type="predicted"/>
<accession>A0A478FUG8</accession>
<organism evidence="1 2">
    <name type="scientific">Candidatus Mycoplasma haematohominis</name>
    <dbReference type="NCBI Taxonomy" id="1494318"/>
    <lineage>
        <taxon>Bacteria</taxon>
        <taxon>Bacillati</taxon>
        <taxon>Mycoplasmatota</taxon>
        <taxon>Mollicutes</taxon>
        <taxon>Mycoplasmataceae</taxon>
        <taxon>Mycoplasma</taxon>
    </lineage>
</organism>
<sequence length="222" mass="25902">MQLVPPAAKLGGGAAFVISSSAVTTTQVKSKLQSEGFDQEFKVSSWRQTSYTFKEIFGNKLNATPKTSYEELEEETKKTWRDKFAKVYKDRDKLKSYRFNLLVAETILKNPTKEESKAKEAIEKLDTSTEVQDFMKNFYQECRNLSQFVFGKLDHNNHWRKLVKKFLNDQDTTTQQDEKEAKYFRDAWVSCSTEETDNNINPNWPYQSKIQAEKSVWNSNKK</sequence>
<dbReference type="AlphaFoldDB" id="A0A478FUG8"/>
<dbReference type="EMBL" id="BIMN01000003">
    <property type="protein sequence ID" value="GCE63745.1"/>
    <property type="molecule type" value="Genomic_DNA"/>
</dbReference>
<protein>
    <submittedName>
        <fullName evidence="1">Uncharacterized protein</fullName>
    </submittedName>
</protein>
<name>A0A478FUG8_9MOLU</name>
<evidence type="ECO:0000313" key="2">
    <source>
        <dbReference type="Proteomes" id="UP000324831"/>
    </source>
</evidence>
<comment type="caution">
    <text evidence="1">The sequence shown here is derived from an EMBL/GenBank/DDBJ whole genome shotgun (WGS) entry which is preliminary data.</text>
</comment>
<reference evidence="1 2" key="1">
    <citation type="submission" date="2019-01" db="EMBL/GenBank/DDBJ databases">
        <title>Draft genome sequences of Candidatus Mycoplasma haemohominis SWG34-3 identified from a patient with pyrexia, anemia and liver dysfunction.</title>
        <authorList>
            <person name="Sekizuka T."/>
            <person name="Hattori N."/>
            <person name="Katano H."/>
            <person name="Takuma T."/>
            <person name="Ito T."/>
            <person name="Arai N."/>
            <person name="Yanai R."/>
            <person name="Ishii S."/>
            <person name="Miura Y."/>
            <person name="Tokunaga T."/>
            <person name="Watanabe H."/>
            <person name="Nomura N."/>
            <person name="Eguchi J."/>
            <person name="Arai T."/>
            <person name="Hasegawa H."/>
            <person name="Nakamaki T."/>
            <person name="Wakita T."/>
            <person name="Niki Y."/>
            <person name="Kuroda M."/>
        </authorList>
    </citation>
    <scope>NUCLEOTIDE SEQUENCE [LARGE SCALE GENOMIC DNA]</scope>
    <source>
        <strain evidence="1">SWG34-3</strain>
    </source>
</reference>
<gene>
    <name evidence="1" type="ORF">MHSWG343_07450</name>
</gene>